<evidence type="ECO:0000259" key="2">
    <source>
        <dbReference type="Pfam" id="PF02368"/>
    </source>
</evidence>
<dbReference type="Proteomes" id="UP000776252">
    <property type="component" value="Unassembled WGS sequence"/>
</dbReference>
<feature type="signal peptide" evidence="1">
    <location>
        <begin position="1"/>
        <end position="25"/>
    </location>
</feature>
<comment type="caution">
    <text evidence="3">The sequence shown here is derived from an EMBL/GenBank/DDBJ whole genome shotgun (WGS) entry which is preliminary data.</text>
</comment>
<accession>A0ABS6BN23</accession>
<dbReference type="RefSeq" id="WP_216145309.1">
    <property type="nucleotide sequence ID" value="NZ_JAHLDV010000001.1"/>
</dbReference>
<dbReference type="InterPro" id="IPR003343">
    <property type="entry name" value="Big_2"/>
</dbReference>
<feature type="domain" description="BIG2" evidence="2">
    <location>
        <begin position="943"/>
        <end position="979"/>
    </location>
</feature>
<evidence type="ECO:0000256" key="1">
    <source>
        <dbReference type="SAM" id="SignalP"/>
    </source>
</evidence>
<evidence type="ECO:0000313" key="3">
    <source>
        <dbReference type="EMBL" id="MBU3158328.1"/>
    </source>
</evidence>
<reference evidence="3 4" key="1">
    <citation type="submission" date="2021-06" db="EMBL/GenBank/DDBJ databases">
        <title>Clostridia strains as spoilage organisms.</title>
        <authorList>
            <person name="Wambui J."/>
            <person name="Stephan R."/>
            <person name="Stevens M.J.A."/>
        </authorList>
    </citation>
    <scope>NUCLEOTIDE SEQUENCE [LARGE SCALE GENOMIC DNA]</scope>
    <source>
        <strain evidence="3 4">DSM 14204</strain>
    </source>
</reference>
<evidence type="ECO:0000313" key="4">
    <source>
        <dbReference type="Proteomes" id="UP000776252"/>
    </source>
</evidence>
<feature type="chain" id="PRO_5045993299" evidence="1">
    <location>
        <begin position="26"/>
        <end position="994"/>
    </location>
</feature>
<protein>
    <submittedName>
        <fullName evidence="3">Ig-like domain-containing protein</fullName>
    </submittedName>
</protein>
<keyword evidence="4" id="KW-1185">Reference proteome</keyword>
<keyword evidence="1" id="KW-0732">Signal</keyword>
<name>A0ABS6BN23_9CLOT</name>
<dbReference type="Pfam" id="PF02368">
    <property type="entry name" value="Big_2"/>
    <property type="match status" value="1"/>
</dbReference>
<organism evidence="3 4">
    <name type="scientific">Clostridium frigoris</name>
    <dbReference type="NCBI Taxonomy" id="205327"/>
    <lineage>
        <taxon>Bacteria</taxon>
        <taxon>Bacillati</taxon>
        <taxon>Bacillota</taxon>
        <taxon>Clostridia</taxon>
        <taxon>Eubacteriales</taxon>
        <taxon>Clostridiaceae</taxon>
        <taxon>Clostridium</taxon>
    </lineage>
</organism>
<proteinExistence type="predicted"/>
<sequence length="994" mass="104323">MNKKITGSALAALIIAGSTSFTTFAAMDNGTVVIGNKAFDLAYANDLANSDEIINSITTGGMVYVKDFNGDWIDNVTGEIVKASVIPAVVYKNATGTVNFDGADVSLPDIKETSYPKIFTNITNAITNSSNVVYLTAVDQYGEAFDIVTDSTYKITATVNGMPLSQSETTLDTVNNMAQITLNKKLAENDVVVIMLQKFDKTASSTTAKVVSSISTNYTVAKDAAVAPQSILSVKASAETVSIGDAAVTLTADVRDQYNNPADLTASKIRWIVDAGGSLLDSTSDLNSGNLTVDTTGNKVNFKAIKAGTLTITAYNILNGNKATYTVEVSVTKLTAFKLTSENPDASFNNEEIKYNKITQNEGAVLTPDMLKFNITAKTSGTSAADITATASLRGGSGTDKNDIVISAKTIKPGTYEVTPYVGTTFDASTTVKANAFSVTTSVNGVATVIDPMTISTLKVNTKLAANLVIRNMHNEAIDVSGDNVTAAVYKDGVLSDNIKVEKLDKDGQVATTSPVKALRFDASAAGNYTVRISVKDAVATYDVAVRAEVTTLNSIELGNNIVDNTIISGAANPIYRVVSVKDNKGDEITPDIAAWTISTKNGANVIDSSFASIVYYKHDAKGVIVNSTIANAEGIAVKFDPSSTAVKNLATDTTLVVSASNKAINETSVIKDTLNVTVKAKSAVKSITLADTKISLIPGATVKKEIVVLDQYGKVIMDPAMVTVVNGIKATAAVSYDETSKKMYITYTGVSTGTDTIVVKSVADAAIKATINLTTGDNTNINSIAFDAYNYKVYNAAGEDNDQNVSLTYKVNGGDIDVPASAISVIADSKLVTVTKNGSIINVKAKANDATTGIGDKDAVITISLLTANGKTSSIDLTFCDDVPVATKSTVTIKDTVDENKDLDGTQLIIGRDVNGNVTQETVGQITLLGIDQYGHKDVDVTTDTTWASANEEIATVGVKTGVVTAVKPGNTTVTGFYKGSLYTIEVEVPQVN</sequence>
<dbReference type="EMBL" id="JAHLDV010000001">
    <property type="protein sequence ID" value="MBU3158328.1"/>
    <property type="molecule type" value="Genomic_DNA"/>
</dbReference>
<gene>
    <name evidence="3" type="ORF">KPL37_00885</name>
</gene>